<dbReference type="Proteomes" id="UP000078540">
    <property type="component" value="Unassembled WGS sequence"/>
</dbReference>
<dbReference type="EMBL" id="KQ976428">
    <property type="protein sequence ID" value="KYM87837.1"/>
    <property type="molecule type" value="Genomic_DNA"/>
</dbReference>
<proteinExistence type="predicted"/>
<keyword evidence="1" id="KW-1133">Transmembrane helix</keyword>
<gene>
    <name evidence="2" type="ORF">ALC53_03272</name>
</gene>
<keyword evidence="1" id="KW-0472">Membrane</keyword>
<protein>
    <submittedName>
        <fullName evidence="2">Uncharacterized protein</fullName>
    </submittedName>
</protein>
<feature type="transmembrane region" description="Helical" evidence="1">
    <location>
        <begin position="51"/>
        <end position="71"/>
    </location>
</feature>
<keyword evidence="3" id="KW-1185">Reference proteome</keyword>
<evidence type="ECO:0000313" key="3">
    <source>
        <dbReference type="Proteomes" id="UP000078540"/>
    </source>
</evidence>
<dbReference type="STRING" id="520822.A0A195BNN8"/>
<feature type="transmembrane region" description="Helical" evidence="1">
    <location>
        <begin position="83"/>
        <end position="108"/>
    </location>
</feature>
<evidence type="ECO:0000256" key="1">
    <source>
        <dbReference type="SAM" id="Phobius"/>
    </source>
</evidence>
<sequence length="203" mass="22294">MLPQTNFISPGATLSIFIVTIIVGHHLLGLVGHHMLGFVGHYLFGLVDHHLLGLVGHHLLGLVGHHLLGLVGHHLLGLVGHYLLGLVGHHLLGFVGHPLLGLVSHYLLGLVGHHLLGLVVQISGLNFLGYHYIRMFRLIFKSSSAQQYMEHRAVHLLSRYYDLTITSYKYLEIGINAGPPSYVEIALGDHCGHELSLSLEEPL</sequence>
<dbReference type="AlphaFoldDB" id="A0A195BNN8"/>
<feature type="transmembrane region" description="Helical" evidence="1">
    <location>
        <begin position="114"/>
        <end position="133"/>
    </location>
</feature>
<reference evidence="2 3" key="1">
    <citation type="submission" date="2015-09" db="EMBL/GenBank/DDBJ databases">
        <title>Atta colombica WGS genome.</title>
        <authorList>
            <person name="Nygaard S."/>
            <person name="Hu H."/>
            <person name="Boomsma J."/>
            <person name="Zhang G."/>
        </authorList>
    </citation>
    <scope>NUCLEOTIDE SEQUENCE [LARGE SCALE GENOMIC DNA]</scope>
    <source>
        <strain evidence="2">Treedump-2</strain>
        <tissue evidence="2">Whole body</tissue>
    </source>
</reference>
<organism evidence="2 3">
    <name type="scientific">Atta colombica</name>
    <dbReference type="NCBI Taxonomy" id="520822"/>
    <lineage>
        <taxon>Eukaryota</taxon>
        <taxon>Metazoa</taxon>
        <taxon>Ecdysozoa</taxon>
        <taxon>Arthropoda</taxon>
        <taxon>Hexapoda</taxon>
        <taxon>Insecta</taxon>
        <taxon>Pterygota</taxon>
        <taxon>Neoptera</taxon>
        <taxon>Endopterygota</taxon>
        <taxon>Hymenoptera</taxon>
        <taxon>Apocrita</taxon>
        <taxon>Aculeata</taxon>
        <taxon>Formicoidea</taxon>
        <taxon>Formicidae</taxon>
        <taxon>Myrmicinae</taxon>
        <taxon>Atta</taxon>
    </lineage>
</organism>
<keyword evidence="1" id="KW-0812">Transmembrane</keyword>
<accession>A0A195BNN8</accession>
<name>A0A195BNN8_9HYME</name>
<feature type="transmembrane region" description="Helical" evidence="1">
    <location>
        <begin position="12"/>
        <end position="31"/>
    </location>
</feature>
<evidence type="ECO:0000313" key="2">
    <source>
        <dbReference type="EMBL" id="KYM87837.1"/>
    </source>
</evidence>